<dbReference type="CDD" id="cd05283">
    <property type="entry name" value="CAD1"/>
    <property type="match status" value="1"/>
</dbReference>
<keyword evidence="5 7" id="KW-0862">Zinc</keyword>
<evidence type="ECO:0000256" key="6">
    <source>
        <dbReference type="ARBA" id="ARBA00023002"/>
    </source>
</evidence>
<dbReference type="Proteomes" id="UP000197138">
    <property type="component" value="Unassembled WGS sequence"/>
</dbReference>
<organism evidence="10 11">
    <name type="scientific">Punica granatum</name>
    <name type="common">Pomegranate</name>
    <dbReference type="NCBI Taxonomy" id="22663"/>
    <lineage>
        <taxon>Eukaryota</taxon>
        <taxon>Viridiplantae</taxon>
        <taxon>Streptophyta</taxon>
        <taxon>Embryophyta</taxon>
        <taxon>Tracheophyta</taxon>
        <taxon>Spermatophyta</taxon>
        <taxon>Magnoliopsida</taxon>
        <taxon>eudicotyledons</taxon>
        <taxon>Gunneridae</taxon>
        <taxon>Pentapetalae</taxon>
        <taxon>rosids</taxon>
        <taxon>malvids</taxon>
        <taxon>Myrtales</taxon>
        <taxon>Lythraceae</taxon>
        <taxon>Punica</taxon>
    </lineage>
</organism>
<dbReference type="InterPro" id="IPR011032">
    <property type="entry name" value="GroES-like_sf"/>
</dbReference>
<dbReference type="SUPFAM" id="SSF50129">
    <property type="entry name" value="GroES-like"/>
    <property type="match status" value="1"/>
</dbReference>
<evidence type="ECO:0000259" key="9">
    <source>
        <dbReference type="SMART" id="SM00829"/>
    </source>
</evidence>
<dbReference type="SMART" id="SM00829">
    <property type="entry name" value="PKS_ER"/>
    <property type="match status" value="1"/>
</dbReference>
<dbReference type="PANTHER" id="PTHR42683">
    <property type="entry name" value="ALDEHYDE REDUCTASE"/>
    <property type="match status" value="1"/>
</dbReference>
<evidence type="ECO:0000256" key="2">
    <source>
        <dbReference type="ARBA" id="ARBA00008072"/>
    </source>
</evidence>
<evidence type="ECO:0000313" key="11">
    <source>
        <dbReference type="Proteomes" id="UP000197138"/>
    </source>
</evidence>
<dbReference type="InterPro" id="IPR036291">
    <property type="entry name" value="NAD(P)-bd_dom_sf"/>
</dbReference>
<dbReference type="Pfam" id="PF00107">
    <property type="entry name" value="ADH_zinc_N"/>
    <property type="match status" value="1"/>
</dbReference>
<name>A0A218WQ19_PUNGR</name>
<dbReference type="InterPro" id="IPR013149">
    <property type="entry name" value="ADH-like_C"/>
</dbReference>
<dbReference type="PROSITE" id="PS00059">
    <property type="entry name" value="ADH_ZINC"/>
    <property type="match status" value="1"/>
</dbReference>
<evidence type="ECO:0000256" key="5">
    <source>
        <dbReference type="ARBA" id="ARBA00022833"/>
    </source>
</evidence>
<dbReference type="InterPro" id="IPR002328">
    <property type="entry name" value="ADH_Zn_CS"/>
</dbReference>
<dbReference type="FunFam" id="3.90.180.10:FF:000004">
    <property type="entry name" value="probable cinnamyl alcohol dehydrogenase"/>
    <property type="match status" value="1"/>
</dbReference>
<accession>A0A218WQ19</accession>
<evidence type="ECO:0000256" key="3">
    <source>
        <dbReference type="ARBA" id="ARBA00011738"/>
    </source>
</evidence>
<dbReference type="Gene3D" id="3.40.50.720">
    <property type="entry name" value="NAD(P)-binding Rossmann-like Domain"/>
    <property type="match status" value="1"/>
</dbReference>
<dbReference type="GO" id="GO:0008270">
    <property type="term" value="F:zinc ion binding"/>
    <property type="evidence" value="ECO:0007669"/>
    <property type="project" value="InterPro"/>
</dbReference>
<evidence type="ECO:0000313" key="10">
    <source>
        <dbReference type="EMBL" id="OWM74957.1"/>
    </source>
</evidence>
<evidence type="ECO:0000256" key="7">
    <source>
        <dbReference type="RuleBase" id="RU361277"/>
    </source>
</evidence>
<evidence type="ECO:0000256" key="1">
    <source>
        <dbReference type="ARBA" id="ARBA00001947"/>
    </source>
</evidence>
<gene>
    <name evidence="10" type="ORF">CDL15_Pgr021308</name>
</gene>
<comment type="subunit">
    <text evidence="3">Homodimer.</text>
</comment>
<sequence length="413" mass="45113">MAVNGELSDEGSSIRSQGRCQKHRQHPQFKQTVFCSSFRLFKTSGNKFAKSPPMAQETPNHTQRVAGWAAYDSSGKIDPFIFKRRENGVNDVTIKILYCGICHTDLHFAKNAWGITMYPCVPGHEITGVVVTVGSNVRKFSVGDRVGIGYLATSCLECEYCASSQENYCDQLQSTYNGVFWDGSITYGGYSKMIVADHRYVVRIPDSLPMDSAAPLLCAGITVFTPFKDNQLLDSPRKKIGIVGLGGLGHVAVKFGKAFGHHVTVISTSPSKEAEAKQRLGADEFIISTSADQMKAAKRSLDFILDTVSAKHSLGPVLELLKVNGTLSIVSAPDAPLDLPAFPLIFGKRTVKGSIIGGILETQEMMDLCGKHNITSDIETVTPDQINHAMDRLARNDVRYRFVIDIAGKTSKL</sequence>
<keyword evidence="6" id="KW-0560">Oxidoreductase</keyword>
<comment type="similarity">
    <text evidence="2 7">Belongs to the zinc-containing alcohol dehydrogenase family.</text>
</comment>
<dbReference type="Gene3D" id="3.90.180.10">
    <property type="entry name" value="Medium-chain alcohol dehydrogenases, catalytic domain"/>
    <property type="match status" value="1"/>
</dbReference>
<dbReference type="GO" id="GO:0016616">
    <property type="term" value="F:oxidoreductase activity, acting on the CH-OH group of donors, NAD or NADP as acceptor"/>
    <property type="evidence" value="ECO:0007669"/>
    <property type="project" value="InterPro"/>
</dbReference>
<dbReference type="InterPro" id="IPR047109">
    <property type="entry name" value="CAD-like"/>
</dbReference>
<dbReference type="AlphaFoldDB" id="A0A218WQ19"/>
<evidence type="ECO:0000256" key="4">
    <source>
        <dbReference type="ARBA" id="ARBA00022723"/>
    </source>
</evidence>
<evidence type="ECO:0000256" key="8">
    <source>
        <dbReference type="SAM" id="MobiDB-lite"/>
    </source>
</evidence>
<dbReference type="FunFam" id="3.40.50.720:FF:000022">
    <property type="entry name" value="Cinnamyl alcohol dehydrogenase"/>
    <property type="match status" value="1"/>
</dbReference>
<keyword evidence="4 7" id="KW-0479">Metal-binding</keyword>
<protein>
    <recommendedName>
        <fullName evidence="9">Enoyl reductase (ER) domain-containing protein</fullName>
    </recommendedName>
</protein>
<comment type="caution">
    <text evidence="10">The sequence shown here is derived from an EMBL/GenBank/DDBJ whole genome shotgun (WGS) entry which is preliminary data.</text>
</comment>
<reference evidence="11" key="1">
    <citation type="journal article" date="2017" name="Plant J.">
        <title>The pomegranate (Punica granatum L.) genome and the genomics of punicalagin biosynthesis.</title>
        <authorList>
            <person name="Qin G."/>
            <person name="Xu C."/>
            <person name="Ming R."/>
            <person name="Tang H."/>
            <person name="Guyot R."/>
            <person name="Kramer E.M."/>
            <person name="Hu Y."/>
            <person name="Yi X."/>
            <person name="Qi Y."/>
            <person name="Xu X."/>
            <person name="Gao Z."/>
            <person name="Pan H."/>
            <person name="Jian J."/>
            <person name="Tian Y."/>
            <person name="Yue Z."/>
            <person name="Xu Y."/>
        </authorList>
    </citation>
    <scope>NUCLEOTIDE SEQUENCE [LARGE SCALE GENOMIC DNA]</scope>
    <source>
        <strain evidence="11">cv. Dabenzi</strain>
    </source>
</reference>
<dbReference type="SUPFAM" id="SSF51735">
    <property type="entry name" value="NAD(P)-binding Rossmann-fold domains"/>
    <property type="match status" value="1"/>
</dbReference>
<dbReference type="Pfam" id="PF08240">
    <property type="entry name" value="ADH_N"/>
    <property type="match status" value="1"/>
</dbReference>
<dbReference type="EMBL" id="MTKT01003414">
    <property type="protein sequence ID" value="OWM74957.1"/>
    <property type="molecule type" value="Genomic_DNA"/>
</dbReference>
<dbReference type="InterPro" id="IPR020843">
    <property type="entry name" value="ER"/>
</dbReference>
<dbReference type="InterPro" id="IPR013154">
    <property type="entry name" value="ADH-like_N"/>
</dbReference>
<dbReference type="GO" id="GO:0009809">
    <property type="term" value="P:lignin biosynthetic process"/>
    <property type="evidence" value="ECO:0007669"/>
    <property type="project" value="UniProtKB-ARBA"/>
</dbReference>
<proteinExistence type="inferred from homology"/>
<feature type="region of interest" description="Disordered" evidence="8">
    <location>
        <begin position="1"/>
        <end position="25"/>
    </location>
</feature>
<feature type="domain" description="Enoyl reductase (ER)" evidence="9">
    <location>
        <begin position="75"/>
        <end position="404"/>
    </location>
</feature>
<feature type="compositionally biased region" description="Polar residues" evidence="8">
    <location>
        <begin position="10"/>
        <end position="19"/>
    </location>
</feature>
<comment type="cofactor">
    <cofactor evidence="1 7">
        <name>Zn(2+)</name>
        <dbReference type="ChEBI" id="CHEBI:29105"/>
    </cofactor>
</comment>